<name>A0A7D8Z1F9_9HELO</name>
<comment type="caution">
    <text evidence="1">The sequence shown here is derived from an EMBL/GenBank/DDBJ whole genome shotgun (WGS) entry which is preliminary data.</text>
</comment>
<dbReference type="AlphaFoldDB" id="A0A7D8Z1F9"/>
<dbReference type="OrthoDB" id="5327538at2759"/>
<evidence type="ECO:0000313" key="2">
    <source>
        <dbReference type="Proteomes" id="UP000481288"/>
    </source>
</evidence>
<dbReference type="InterPro" id="IPR051678">
    <property type="entry name" value="AGP_Transferase"/>
</dbReference>
<dbReference type="EMBL" id="QGMG01001991">
    <property type="protein sequence ID" value="TVY41316.1"/>
    <property type="molecule type" value="Genomic_DNA"/>
</dbReference>
<proteinExistence type="predicted"/>
<organism evidence="1 2">
    <name type="scientific">Lachnellula cervina</name>
    <dbReference type="NCBI Taxonomy" id="1316786"/>
    <lineage>
        <taxon>Eukaryota</taxon>
        <taxon>Fungi</taxon>
        <taxon>Dikarya</taxon>
        <taxon>Ascomycota</taxon>
        <taxon>Pezizomycotina</taxon>
        <taxon>Leotiomycetes</taxon>
        <taxon>Helotiales</taxon>
        <taxon>Lachnaceae</taxon>
        <taxon>Lachnellula</taxon>
    </lineage>
</organism>
<keyword evidence="2" id="KW-1185">Reference proteome</keyword>
<dbReference type="PANTHER" id="PTHR21310">
    <property type="entry name" value="AMINOGLYCOSIDE PHOSPHOTRANSFERASE-RELATED-RELATED"/>
    <property type="match status" value="1"/>
</dbReference>
<evidence type="ECO:0008006" key="3">
    <source>
        <dbReference type="Google" id="ProtNLM"/>
    </source>
</evidence>
<evidence type="ECO:0000313" key="1">
    <source>
        <dbReference type="EMBL" id="TVY41316.1"/>
    </source>
</evidence>
<dbReference type="Proteomes" id="UP000481288">
    <property type="component" value="Unassembled WGS sequence"/>
</dbReference>
<dbReference type="PANTHER" id="PTHR21310:SF15">
    <property type="entry name" value="AMINOGLYCOSIDE PHOSPHOTRANSFERASE DOMAIN-CONTAINING PROTEIN"/>
    <property type="match status" value="1"/>
</dbReference>
<dbReference type="SUPFAM" id="SSF56112">
    <property type="entry name" value="Protein kinase-like (PK-like)"/>
    <property type="match status" value="1"/>
</dbReference>
<protein>
    <recommendedName>
        <fullName evidence="3">Aminoglycoside phosphotransferase domain-containing protein</fullName>
    </recommendedName>
</protein>
<reference evidence="1 2" key="1">
    <citation type="submission" date="2018-05" db="EMBL/GenBank/DDBJ databases">
        <title>Whole genome sequencing for identification of molecular markers to develop diagnostic detection tools for the regulated plant pathogen Lachnellula willkommii.</title>
        <authorList>
            <person name="Giroux E."/>
            <person name="Bilodeau G."/>
        </authorList>
    </citation>
    <scope>NUCLEOTIDE SEQUENCE [LARGE SCALE GENOMIC DNA]</scope>
    <source>
        <strain evidence="1 2">CBS 625.97</strain>
    </source>
</reference>
<dbReference type="InterPro" id="IPR011009">
    <property type="entry name" value="Kinase-like_dom_sf"/>
</dbReference>
<sequence>MSPEKGAFLYAKFNLPALLHPAGQLRDMLCSCDESQRLESGALNWAIILSFEDGVEWIFRSPRRCRDILPETTAMLLESEIATMKYVKLNSSIPVPEVFDYSWTASNTVGIPFILMSKAPGYALSQFSWNAPPEGMVSSRKPLPCLKRANKEKIMKQLGVISSQLLNLRFDKIGSLFEEDGEYRIKTCLSPTLIWHERDSLDDDVPRGPFQHTHNYYESQLLAFLLHVKELPLEQHAFFAPIPELREFETLLSYRSAVSRWNDFVTVGSKIDSSKNRLDYCVAGHFQRKMIPLITQQPFTISGDIENGYPLSHPDISTSNVFVGGDFNITCVIDWAFSSTVPISTLLMTPSLPHPRDEVDTTLVPTFWASFTHHFLQGKDIKLNPDFWDFTRRAWLFSQLLSILYVSVYKPEDDIDVPRLFNDVLKKEEFVELATMLAEDDRPVDEIQRDEEEYFHHSHSEREAIARKLTMVAGLSEGFVADKRLWQWVEEAIA</sequence>
<gene>
    <name evidence="1" type="ORF">LCER1_G009246</name>
</gene>
<accession>A0A7D8Z1F9</accession>